<feature type="compositionally biased region" description="Basic and acidic residues" evidence="1">
    <location>
        <begin position="11"/>
        <end position="26"/>
    </location>
</feature>
<gene>
    <name evidence="2" type="ORF">METZ01_LOCUS328802</name>
</gene>
<dbReference type="AlphaFoldDB" id="A0A382PTI5"/>
<organism evidence="2">
    <name type="scientific">marine metagenome</name>
    <dbReference type="NCBI Taxonomy" id="408172"/>
    <lineage>
        <taxon>unclassified sequences</taxon>
        <taxon>metagenomes</taxon>
        <taxon>ecological metagenomes</taxon>
    </lineage>
</organism>
<feature type="region of interest" description="Disordered" evidence="1">
    <location>
        <begin position="1"/>
        <end position="26"/>
    </location>
</feature>
<name>A0A382PTI5_9ZZZZ</name>
<dbReference type="EMBL" id="UINC01109254">
    <property type="protein sequence ID" value="SVC75948.1"/>
    <property type="molecule type" value="Genomic_DNA"/>
</dbReference>
<evidence type="ECO:0000313" key="2">
    <source>
        <dbReference type="EMBL" id="SVC75948.1"/>
    </source>
</evidence>
<feature type="non-terminal residue" evidence="2">
    <location>
        <position position="26"/>
    </location>
</feature>
<accession>A0A382PTI5</accession>
<protein>
    <submittedName>
        <fullName evidence="2">Uncharacterized protein</fullName>
    </submittedName>
</protein>
<evidence type="ECO:0000256" key="1">
    <source>
        <dbReference type="SAM" id="MobiDB-lite"/>
    </source>
</evidence>
<proteinExistence type="predicted"/>
<reference evidence="2" key="1">
    <citation type="submission" date="2018-05" db="EMBL/GenBank/DDBJ databases">
        <authorList>
            <person name="Lanie J.A."/>
            <person name="Ng W.-L."/>
            <person name="Kazmierczak K.M."/>
            <person name="Andrzejewski T.M."/>
            <person name="Davidsen T.M."/>
            <person name="Wayne K.J."/>
            <person name="Tettelin H."/>
            <person name="Glass J.I."/>
            <person name="Rusch D."/>
            <person name="Podicherti R."/>
            <person name="Tsui H.-C.T."/>
            <person name="Winkler M.E."/>
        </authorList>
    </citation>
    <scope>NUCLEOTIDE SEQUENCE</scope>
</reference>
<sequence length="26" mass="2913">MPGQIGLVGGDEFRTGCEDMDREIMR</sequence>